<dbReference type="eggNOG" id="ENOG502ZFU0">
    <property type="taxonomic scope" value="Bacteria"/>
</dbReference>
<evidence type="ECO:0000313" key="1">
    <source>
        <dbReference type="EMBL" id="CAN91614.1"/>
    </source>
</evidence>
<accession>A9FC09</accession>
<dbReference type="Proteomes" id="UP000002139">
    <property type="component" value="Chromosome"/>
</dbReference>
<dbReference type="BioCyc" id="SCEL448385:SCE_RS07535-MONOMER"/>
<name>A9FC09_SORC5</name>
<proteinExistence type="predicted"/>
<dbReference type="InterPro" id="IPR014942">
    <property type="entry name" value="AbiEii"/>
</dbReference>
<gene>
    <name evidence="1" type="ordered locus">sce1456</name>
</gene>
<dbReference type="AlphaFoldDB" id="A9FC09"/>
<dbReference type="HOGENOM" id="CLU_071784_1_0_7"/>
<evidence type="ECO:0008006" key="3">
    <source>
        <dbReference type="Google" id="ProtNLM"/>
    </source>
</evidence>
<sequence>MAERDEHRRILDLLTSLDAALLRQSECWFAGGTAISLRCDEFRISRDVDFLCASREGYRQLRQRVYEAGVRGLFVADMAVRRELRADRYGIRVVLDVGGAPIKLEIVSEGRIELAGVEDPELPVARLADEDLVAEKLLANEDRFLDDAALARDVIDLILLEHVLGGLPQAAWDKARGAYGPSVEDAWSRALRRLCDQPGWRARALEALCVTPEARAVVEARVERER</sequence>
<keyword evidence="2" id="KW-1185">Reference proteome</keyword>
<dbReference type="EMBL" id="AM746676">
    <property type="protein sequence ID" value="CAN91614.1"/>
    <property type="molecule type" value="Genomic_DNA"/>
</dbReference>
<dbReference type="KEGG" id="scl:sce1456"/>
<dbReference type="Pfam" id="PF08843">
    <property type="entry name" value="AbiEii"/>
    <property type="match status" value="1"/>
</dbReference>
<evidence type="ECO:0000313" key="2">
    <source>
        <dbReference type="Proteomes" id="UP000002139"/>
    </source>
</evidence>
<reference evidence="1 2" key="1">
    <citation type="journal article" date="2007" name="Nat. Biotechnol.">
        <title>Complete genome sequence of the myxobacterium Sorangium cellulosum.</title>
        <authorList>
            <person name="Schneiker S."/>
            <person name="Perlova O."/>
            <person name="Kaiser O."/>
            <person name="Gerth K."/>
            <person name="Alici A."/>
            <person name="Altmeyer M.O."/>
            <person name="Bartels D."/>
            <person name="Bekel T."/>
            <person name="Beyer S."/>
            <person name="Bode E."/>
            <person name="Bode H.B."/>
            <person name="Bolten C.J."/>
            <person name="Choudhuri J.V."/>
            <person name="Doss S."/>
            <person name="Elnakady Y.A."/>
            <person name="Frank B."/>
            <person name="Gaigalat L."/>
            <person name="Goesmann A."/>
            <person name="Groeger C."/>
            <person name="Gross F."/>
            <person name="Jelsbak L."/>
            <person name="Jelsbak L."/>
            <person name="Kalinowski J."/>
            <person name="Kegler C."/>
            <person name="Knauber T."/>
            <person name="Konietzny S."/>
            <person name="Kopp M."/>
            <person name="Krause L."/>
            <person name="Krug D."/>
            <person name="Linke B."/>
            <person name="Mahmud T."/>
            <person name="Martinez-Arias R."/>
            <person name="McHardy A.C."/>
            <person name="Merai M."/>
            <person name="Meyer F."/>
            <person name="Mormann S."/>
            <person name="Munoz-Dorado J."/>
            <person name="Perez J."/>
            <person name="Pradella S."/>
            <person name="Rachid S."/>
            <person name="Raddatz G."/>
            <person name="Rosenau F."/>
            <person name="Rueckert C."/>
            <person name="Sasse F."/>
            <person name="Scharfe M."/>
            <person name="Schuster S.C."/>
            <person name="Suen G."/>
            <person name="Treuner-Lange A."/>
            <person name="Velicer G.J."/>
            <person name="Vorholter F.-J."/>
            <person name="Weissman K.J."/>
            <person name="Welch R.D."/>
            <person name="Wenzel S.C."/>
            <person name="Whitworth D.E."/>
            <person name="Wilhelm S."/>
            <person name="Wittmann C."/>
            <person name="Bloecker H."/>
            <person name="Puehler A."/>
            <person name="Mueller R."/>
        </authorList>
    </citation>
    <scope>NUCLEOTIDE SEQUENCE [LARGE SCALE GENOMIC DNA]</scope>
    <source>
        <strain evidence="2">So ce56</strain>
    </source>
</reference>
<organism evidence="1 2">
    <name type="scientific">Sorangium cellulosum (strain So ce56)</name>
    <name type="common">Polyangium cellulosum (strain So ce56)</name>
    <dbReference type="NCBI Taxonomy" id="448385"/>
    <lineage>
        <taxon>Bacteria</taxon>
        <taxon>Pseudomonadati</taxon>
        <taxon>Myxococcota</taxon>
        <taxon>Polyangia</taxon>
        <taxon>Polyangiales</taxon>
        <taxon>Polyangiaceae</taxon>
        <taxon>Sorangium</taxon>
    </lineage>
</organism>
<protein>
    <recommendedName>
        <fullName evidence="3">Nucleotidyltransferase</fullName>
    </recommendedName>
</protein>